<feature type="compositionally biased region" description="Polar residues" evidence="1">
    <location>
        <begin position="233"/>
        <end position="253"/>
    </location>
</feature>
<dbReference type="PROSITE" id="PS50076">
    <property type="entry name" value="DNAJ_2"/>
    <property type="match status" value="1"/>
</dbReference>
<proteinExistence type="predicted"/>
<dbReference type="PRINTS" id="PR00625">
    <property type="entry name" value="JDOMAIN"/>
</dbReference>
<dbReference type="InterPro" id="IPR001623">
    <property type="entry name" value="DnaJ_domain"/>
</dbReference>
<dbReference type="Proteomes" id="UP000232323">
    <property type="component" value="Unassembled WGS sequence"/>
</dbReference>
<comment type="caution">
    <text evidence="3">The sequence shown here is derived from an EMBL/GenBank/DDBJ whole genome shotgun (WGS) entry which is preliminary data.</text>
</comment>
<feature type="compositionally biased region" description="Low complexity" evidence="1">
    <location>
        <begin position="115"/>
        <end position="142"/>
    </location>
</feature>
<protein>
    <recommendedName>
        <fullName evidence="2">J domain-containing protein</fullName>
    </recommendedName>
</protein>
<accession>A0A250WXD8</accession>
<evidence type="ECO:0000313" key="3">
    <source>
        <dbReference type="EMBL" id="GAX75494.1"/>
    </source>
</evidence>
<dbReference type="Pfam" id="PF00226">
    <property type="entry name" value="DnaJ"/>
    <property type="match status" value="1"/>
</dbReference>
<dbReference type="SMART" id="SM00271">
    <property type="entry name" value="DnaJ"/>
    <property type="match status" value="1"/>
</dbReference>
<evidence type="ECO:0000313" key="4">
    <source>
        <dbReference type="Proteomes" id="UP000232323"/>
    </source>
</evidence>
<dbReference type="InterPro" id="IPR036869">
    <property type="entry name" value="J_dom_sf"/>
</dbReference>
<dbReference type="PANTHER" id="PTHR43096:SF58">
    <property type="entry name" value="CHAPERONE DNAJ-DOMAIN SUPERFAMILY PROTEIN"/>
    <property type="match status" value="1"/>
</dbReference>
<dbReference type="STRING" id="1157962.A0A250WXD8"/>
<dbReference type="GO" id="GO:0051082">
    <property type="term" value="F:unfolded protein binding"/>
    <property type="evidence" value="ECO:0007669"/>
    <property type="project" value="TreeGrafter"/>
</dbReference>
<sequence length="306" mass="33805">MLSNKSPTAHPSRLMNSACEKLKIPHSIHYGNVHALRYGRLCCRASNKSFYDVLGVSPQATSKEIRSAYRKAALKLHPDVNPSPDAKERFMEAKAAFETLTDEIKRADYDRRSRMGSAASSSGSSRPYGKGSTPASSGGSRYDYSRRQTSPPEDNYTLDDFLQDLDKEINSWASSKTLKNGKPMSLWDELDMIGEEFVDFLEMGMGLKDNGKAGKSSEGQSQAASHDREQKSSKASHSDPQSSRAATDYTNTDWYKKYENSNTADGSASSTQGGSSWREATVNQTATTKVDDIEEMLAALKKKYNK</sequence>
<feature type="region of interest" description="Disordered" evidence="1">
    <location>
        <begin position="108"/>
        <end position="158"/>
    </location>
</feature>
<gene>
    <name evidence="3" type="ORF">CEUSTIGMA_g2937.t1</name>
</gene>
<keyword evidence="4" id="KW-1185">Reference proteome</keyword>
<dbReference type="CDD" id="cd06257">
    <property type="entry name" value="DnaJ"/>
    <property type="match status" value="1"/>
</dbReference>
<reference evidence="3 4" key="1">
    <citation type="submission" date="2017-08" db="EMBL/GenBank/DDBJ databases">
        <title>Acidophilic green algal genome provides insights into adaptation to an acidic environment.</title>
        <authorList>
            <person name="Hirooka S."/>
            <person name="Hirose Y."/>
            <person name="Kanesaki Y."/>
            <person name="Higuchi S."/>
            <person name="Fujiwara T."/>
            <person name="Onuma R."/>
            <person name="Era A."/>
            <person name="Ohbayashi R."/>
            <person name="Uzuka A."/>
            <person name="Nozaki H."/>
            <person name="Yoshikawa H."/>
            <person name="Miyagishima S.Y."/>
        </authorList>
    </citation>
    <scope>NUCLEOTIDE SEQUENCE [LARGE SCALE GENOMIC DNA]</scope>
    <source>
        <strain evidence="3 4">NIES-2499</strain>
    </source>
</reference>
<dbReference type="PANTHER" id="PTHR43096">
    <property type="entry name" value="DNAJ HOMOLOG 1, MITOCHONDRIAL-RELATED"/>
    <property type="match status" value="1"/>
</dbReference>
<dbReference type="PROSITE" id="PS00636">
    <property type="entry name" value="DNAJ_1"/>
    <property type="match status" value="1"/>
</dbReference>
<dbReference type="OrthoDB" id="10250354at2759"/>
<evidence type="ECO:0000259" key="2">
    <source>
        <dbReference type="PROSITE" id="PS50076"/>
    </source>
</evidence>
<dbReference type="GO" id="GO:0042026">
    <property type="term" value="P:protein refolding"/>
    <property type="evidence" value="ECO:0007669"/>
    <property type="project" value="TreeGrafter"/>
</dbReference>
<evidence type="ECO:0000256" key="1">
    <source>
        <dbReference type="SAM" id="MobiDB-lite"/>
    </source>
</evidence>
<organism evidence="3 4">
    <name type="scientific">Chlamydomonas eustigma</name>
    <dbReference type="NCBI Taxonomy" id="1157962"/>
    <lineage>
        <taxon>Eukaryota</taxon>
        <taxon>Viridiplantae</taxon>
        <taxon>Chlorophyta</taxon>
        <taxon>core chlorophytes</taxon>
        <taxon>Chlorophyceae</taxon>
        <taxon>CS clade</taxon>
        <taxon>Chlamydomonadales</taxon>
        <taxon>Chlamydomonadaceae</taxon>
        <taxon>Chlamydomonas</taxon>
    </lineage>
</organism>
<dbReference type="SUPFAM" id="SSF46565">
    <property type="entry name" value="Chaperone J-domain"/>
    <property type="match status" value="1"/>
</dbReference>
<feature type="region of interest" description="Disordered" evidence="1">
    <location>
        <begin position="209"/>
        <end position="288"/>
    </location>
</feature>
<dbReference type="GO" id="GO:0005737">
    <property type="term" value="C:cytoplasm"/>
    <property type="evidence" value="ECO:0007669"/>
    <property type="project" value="TreeGrafter"/>
</dbReference>
<dbReference type="InterPro" id="IPR018253">
    <property type="entry name" value="DnaJ_domain_CS"/>
</dbReference>
<name>A0A250WXD8_9CHLO</name>
<dbReference type="EMBL" id="BEGY01000012">
    <property type="protein sequence ID" value="GAX75494.1"/>
    <property type="molecule type" value="Genomic_DNA"/>
</dbReference>
<dbReference type="Gene3D" id="1.10.287.110">
    <property type="entry name" value="DnaJ domain"/>
    <property type="match status" value="1"/>
</dbReference>
<dbReference type="AlphaFoldDB" id="A0A250WXD8"/>
<feature type="compositionally biased region" description="Polar residues" evidence="1">
    <location>
        <begin position="260"/>
        <end position="275"/>
    </location>
</feature>
<feature type="domain" description="J" evidence="2">
    <location>
        <begin position="49"/>
        <end position="113"/>
    </location>
</feature>